<dbReference type="RefSeq" id="WP_105912568.1">
    <property type="nucleotide sequence ID" value="NZ_NXGH01000044.1"/>
</dbReference>
<proteinExistence type="predicted"/>
<sequence length="129" mass="15879">MKILKIFLILCSIFLFLNGEDDYKKYKHSYKNLDYLNLDEKQIKAIKNILLELKDEYKDFYEYKDDIEDDIEDLIEESNFDEKLYIQKTMEIKRKATILEAKRIKEIHEILDEKQRDDFADHFKEWIIE</sequence>
<dbReference type="Proteomes" id="UP000238649">
    <property type="component" value="Unassembled WGS sequence"/>
</dbReference>
<dbReference type="OrthoDB" id="5349084at2"/>
<accession>A0A2S9SLF6</accession>
<dbReference type="Gene3D" id="1.20.120.1490">
    <property type="match status" value="1"/>
</dbReference>
<gene>
    <name evidence="1" type="ORF">CJ671_10055</name>
</gene>
<dbReference type="AlphaFoldDB" id="A0A2S9SLF6"/>
<comment type="caution">
    <text evidence="1">The sequence shown here is derived from an EMBL/GenBank/DDBJ whole genome shotgun (WGS) entry which is preliminary data.</text>
</comment>
<evidence type="ECO:0000313" key="1">
    <source>
        <dbReference type="EMBL" id="PRM87416.1"/>
    </source>
</evidence>
<reference evidence="1 2" key="1">
    <citation type="submission" date="2017-09" db="EMBL/GenBank/DDBJ databases">
        <title>Reassesment of A. cryaerophilus.</title>
        <authorList>
            <person name="Perez-Cataluna A."/>
            <person name="Collado L."/>
            <person name="Salgado O."/>
            <person name="Lefinanco V."/>
            <person name="Figueras M.J."/>
        </authorList>
    </citation>
    <scope>NUCLEOTIDE SEQUENCE [LARGE SCALE GENOMIC DNA]</scope>
    <source>
        <strain evidence="1 2">LMG 9871</strain>
    </source>
</reference>
<dbReference type="EMBL" id="NXGH01000044">
    <property type="protein sequence ID" value="PRM87416.1"/>
    <property type="molecule type" value="Genomic_DNA"/>
</dbReference>
<organism evidence="1 2">
    <name type="scientific">Aliarcobacter cryaerophilus</name>
    <dbReference type="NCBI Taxonomy" id="28198"/>
    <lineage>
        <taxon>Bacteria</taxon>
        <taxon>Pseudomonadati</taxon>
        <taxon>Campylobacterota</taxon>
        <taxon>Epsilonproteobacteria</taxon>
        <taxon>Campylobacterales</taxon>
        <taxon>Arcobacteraceae</taxon>
        <taxon>Aliarcobacter</taxon>
    </lineage>
</organism>
<name>A0A2S9SLF6_9BACT</name>
<protein>
    <submittedName>
        <fullName evidence="1">Uncharacterized protein</fullName>
    </submittedName>
</protein>
<evidence type="ECO:0000313" key="2">
    <source>
        <dbReference type="Proteomes" id="UP000238649"/>
    </source>
</evidence>